<evidence type="ECO:0000256" key="1">
    <source>
        <dbReference type="ARBA" id="ARBA00004328"/>
    </source>
</evidence>
<accession>A0AB33CP25</accession>
<dbReference type="InterPro" id="IPR054612">
    <property type="entry name" value="Phage_capsid-like_C"/>
</dbReference>
<dbReference type="AlphaFoldDB" id="A0AB33CP25"/>
<evidence type="ECO:0000259" key="3">
    <source>
        <dbReference type="Pfam" id="PF05065"/>
    </source>
</evidence>
<dbReference type="RefSeq" id="WP_089112601.1">
    <property type="nucleotide sequence ID" value="NZ_CP022263.1"/>
</dbReference>
<protein>
    <submittedName>
        <fullName evidence="4">Phage major capsid protein</fullName>
    </submittedName>
</protein>
<dbReference type="SUPFAM" id="SSF56563">
    <property type="entry name" value="Major capsid protein gp5"/>
    <property type="match status" value="1"/>
</dbReference>
<organism evidence="4 5">
    <name type="scientific">Xanthomonas citri pv. vignicola</name>
    <dbReference type="NCBI Taxonomy" id="473426"/>
    <lineage>
        <taxon>Bacteria</taxon>
        <taxon>Pseudomonadati</taxon>
        <taxon>Pseudomonadota</taxon>
        <taxon>Gammaproteobacteria</taxon>
        <taxon>Lysobacterales</taxon>
        <taxon>Lysobacteraceae</taxon>
        <taxon>Xanthomonas</taxon>
    </lineage>
</organism>
<feature type="domain" description="Phage capsid-like C-terminal" evidence="3">
    <location>
        <begin position="215"/>
        <end position="465"/>
    </location>
</feature>
<proteinExistence type="predicted"/>
<reference evidence="4 5" key="1">
    <citation type="submission" date="2017-06" db="EMBL/GenBank/DDBJ databases">
        <title>First complete genome sequences of Xanthomonas citri pv. vignicola strains CFBP 7111, CFBP 7112 and CFBP 7113 using long-read technology.</title>
        <authorList>
            <person name="Ruh M."/>
            <person name="Briand M."/>
            <person name="Bonneau S."/>
            <person name="Jacques M.A."/>
            <person name="Chen N.W.G."/>
        </authorList>
    </citation>
    <scope>NUCLEOTIDE SEQUENCE [LARGE SCALE GENOMIC DNA]</scope>
    <source>
        <strain evidence="4 5">CFBP7111</strain>
    </source>
</reference>
<dbReference type="EMBL" id="CP022263">
    <property type="protein sequence ID" value="ASK92636.1"/>
    <property type="molecule type" value="Genomic_DNA"/>
</dbReference>
<dbReference type="InterPro" id="IPR024455">
    <property type="entry name" value="Phage_capsid"/>
</dbReference>
<dbReference type="Gene3D" id="3.30.2320.10">
    <property type="entry name" value="hypothetical protein PF0899 domain"/>
    <property type="match status" value="1"/>
</dbReference>
<dbReference type="Proteomes" id="UP000198357">
    <property type="component" value="Chromosome"/>
</dbReference>
<evidence type="ECO:0000313" key="4">
    <source>
        <dbReference type="EMBL" id="ASK92636.1"/>
    </source>
</evidence>
<gene>
    <name evidence="4" type="ORF">XcvCFBP7111P_15065</name>
</gene>
<dbReference type="Pfam" id="PF05065">
    <property type="entry name" value="Phage_capsid"/>
    <property type="match status" value="1"/>
</dbReference>
<comment type="subcellular location">
    <subcellularLocation>
        <location evidence="1">Virion</location>
    </subcellularLocation>
</comment>
<dbReference type="NCBIfam" id="TIGR01554">
    <property type="entry name" value="major_cap_HK97"/>
    <property type="match status" value="1"/>
</dbReference>
<feature type="coiled-coil region" evidence="2">
    <location>
        <begin position="15"/>
        <end position="78"/>
    </location>
</feature>
<sequence length="479" mass="51704">MEPGPNGCAILREINMTIQEQLEKLRATRDAQQKKLNDVVQKSMDEGRSMDTGEKEEFDNIEDQIKALDDDIERYTRLLAAQAKSAVPAAQIVQDNGSASDPKRAVGKGPALIHSRKNEEQGIGFARFAMAMYAGKGDVSSAKAFSDNVFRDDVRLNEIMKAAVAAGNTTDPSWAGSLVQYQNLSSEFVDFLRPRTIIGQLGQGNVPGLRRVPFNVRIPGKTAKGRAQWVGEGYRKPVTKSGYDAAELKWAKIAGISVITEELARFADPSIQTLVRDDLSDAVIERMDEDFVDIDKAAGTGAGLSPASITNGVTPIVATGDPDTDIAALWETADDTNLPVQSAVYITDSATARVLATRKNALGNREYPGVTMTGGNIDGVPLVVSNYVATGTFILAFTSEIYLADDGVVTIDISREATIIMDDDATATPTIAQIQSMFQTNQLAIRAERYVNWKKRRPQAVALLTGVDWKNQVDAGGGG</sequence>
<name>A0AB33CP25_XANCI</name>
<evidence type="ECO:0000313" key="5">
    <source>
        <dbReference type="Proteomes" id="UP000198357"/>
    </source>
</evidence>
<dbReference type="Gene3D" id="3.30.2400.10">
    <property type="entry name" value="Major capsid protein gp5"/>
    <property type="match status" value="1"/>
</dbReference>
<evidence type="ECO:0000256" key="2">
    <source>
        <dbReference type="SAM" id="Coils"/>
    </source>
</evidence>
<keyword evidence="2" id="KW-0175">Coiled coil</keyword>